<dbReference type="AlphaFoldDB" id="A0A0U9HL97"/>
<keyword evidence="4 6" id="KW-0067">ATP-binding</keyword>
<evidence type="ECO:0000256" key="4">
    <source>
        <dbReference type="ARBA" id="ARBA00022840"/>
    </source>
</evidence>
<dbReference type="Pfam" id="PF08352">
    <property type="entry name" value="oligo_HPY"/>
    <property type="match status" value="1"/>
</dbReference>
<dbReference type="InterPro" id="IPR027417">
    <property type="entry name" value="P-loop_NTPase"/>
</dbReference>
<dbReference type="FunFam" id="3.40.50.300:FF:000016">
    <property type="entry name" value="Oligopeptide ABC transporter ATP-binding component"/>
    <property type="match status" value="1"/>
</dbReference>
<name>A0A0U9HL97_9FIRM</name>
<dbReference type="Gene3D" id="3.40.50.300">
    <property type="entry name" value="P-loop containing nucleotide triphosphate hydrolases"/>
    <property type="match status" value="1"/>
</dbReference>
<dbReference type="InterPro" id="IPR003593">
    <property type="entry name" value="AAA+_ATPase"/>
</dbReference>
<dbReference type="NCBIfam" id="TIGR01727">
    <property type="entry name" value="oligo_HPY"/>
    <property type="match status" value="1"/>
</dbReference>
<dbReference type="PANTHER" id="PTHR43776">
    <property type="entry name" value="TRANSPORT ATP-BINDING PROTEIN"/>
    <property type="match status" value="1"/>
</dbReference>
<evidence type="ECO:0000313" key="7">
    <source>
        <dbReference type="Proteomes" id="UP000062160"/>
    </source>
</evidence>
<keyword evidence="7" id="KW-1185">Reference proteome</keyword>
<dbReference type="OrthoDB" id="41661at2"/>
<dbReference type="InterPro" id="IPR050319">
    <property type="entry name" value="ABC_transp_ATP-bind"/>
</dbReference>
<evidence type="ECO:0000256" key="2">
    <source>
        <dbReference type="ARBA" id="ARBA00022448"/>
    </source>
</evidence>
<dbReference type="SUPFAM" id="SSF52540">
    <property type="entry name" value="P-loop containing nucleoside triphosphate hydrolases"/>
    <property type="match status" value="1"/>
</dbReference>
<keyword evidence="3" id="KW-0547">Nucleotide-binding</keyword>
<dbReference type="CDD" id="cd03257">
    <property type="entry name" value="ABC_NikE_OppD_transporters"/>
    <property type="match status" value="1"/>
</dbReference>
<dbReference type="PANTHER" id="PTHR43776:SF8">
    <property type="entry name" value="ABC TRANSPORTER, ATP-BINDING PROTEIN"/>
    <property type="match status" value="1"/>
</dbReference>
<dbReference type="GO" id="GO:0005524">
    <property type="term" value="F:ATP binding"/>
    <property type="evidence" value="ECO:0007669"/>
    <property type="project" value="UniProtKB-KW"/>
</dbReference>
<dbReference type="STRING" id="224999.GCA_001485475_00593"/>
<dbReference type="GO" id="GO:0016887">
    <property type="term" value="F:ATP hydrolysis activity"/>
    <property type="evidence" value="ECO:0007669"/>
    <property type="project" value="InterPro"/>
</dbReference>
<accession>A0A0U9HL97</accession>
<dbReference type="NCBIfam" id="NF008453">
    <property type="entry name" value="PRK11308.1"/>
    <property type="match status" value="1"/>
</dbReference>
<dbReference type="SMART" id="SM00382">
    <property type="entry name" value="AAA"/>
    <property type="match status" value="1"/>
</dbReference>
<evidence type="ECO:0000313" key="6">
    <source>
        <dbReference type="EMBL" id="GAQ24593.1"/>
    </source>
</evidence>
<dbReference type="PROSITE" id="PS00211">
    <property type="entry name" value="ABC_TRANSPORTER_1"/>
    <property type="match status" value="1"/>
</dbReference>
<organism evidence="6">
    <name type="scientific">Tepidanaerobacter syntrophicus</name>
    <dbReference type="NCBI Taxonomy" id="224999"/>
    <lineage>
        <taxon>Bacteria</taxon>
        <taxon>Bacillati</taxon>
        <taxon>Bacillota</taxon>
        <taxon>Clostridia</taxon>
        <taxon>Thermosediminibacterales</taxon>
        <taxon>Tepidanaerobacteraceae</taxon>
        <taxon>Tepidanaerobacter</taxon>
    </lineage>
</organism>
<feature type="domain" description="ABC transporter" evidence="5">
    <location>
        <begin position="7"/>
        <end position="257"/>
    </location>
</feature>
<keyword evidence="2" id="KW-0813">Transport</keyword>
<dbReference type="InterPro" id="IPR017871">
    <property type="entry name" value="ABC_transporter-like_CS"/>
</dbReference>
<dbReference type="EMBL" id="DF976999">
    <property type="protein sequence ID" value="GAQ24593.1"/>
    <property type="molecule type" value="Genomic_DNA"/>
</dbReference>
<protein>
    <submittedName>
        <fullName evidence="6">Oligopeptide transport system ATP-binding protein</fullName>
    </submittedName>
</protein>
<comment type="similarity">
    <text evidence="1">Belongs to the ABC transporter superfamily.</text>
</comment>
<dbReference type="GO" id="GO:0055085">
    <property type="term" value="P:transmembrane transport"/>
    <property type="evidence" value="ECO:0007669"/>
    <property type="project" value="UniProtKB-ARBA"/>
</dbReference>
<dbReference type="Proteomes" id="UP000062160">
    <property type="component" value="Unassembled WGS sequence"/>
</dbReference>
<dbReference type="RefSeq" id="WP_059031642.1">
    <property type="nucleotide sequence ID" value="NZ_BSDN01000009.1"/>
</dbReference>
<dbReference type="Pfam" id="PF00005">
    <property type="entry name" value="ABC_tran"/>
    <property type="match status" value="1"/>
</dbReference>
<evidence type="ECO:0000256" key="1">
    <source>
        <dbReference type="ARBA" id="ARBA00005417"/>
    </source>
</evidence>
<sequence>MDDNIILEVKDLKKYYPVETGIFGAAPVYLKAVDGVSFNVEKGKTLGIIGESGCGKSTVAKLLMNLERPTAGSIKFKGRDTANFNESEMKKLRKNMQMVFQDPYSSLDPKKTAGYIIQEPLIIHNVGTRAQQEQRVKELLKMVGLDYYHANRYPHEFSGGQRQRINIARAIALNPEIVICDEPVSALDVSIQAQVINLLKRLQEELGLAYIFISHDLSVVKYLSDKLAIMYLGKIVETGKSDDIYKNPMHPYTKALFSAIPPESPLEEKEKMILEGDVPSPLKPPSGCKFHTRCPYAMEKCSKEEPSLKQIGDGQQVSCHLY</sequence>
<dbReference type="InterPro" id="IPR013563">
    <property type="entry name" value="Oligopep_ABC_C"/>
</dbReference>
<reference evidence="6" key="1">
    <citation type="journal article" date="2016" name="Genome Announc.">
        <title>Draft Genome Sequence of the Syntrophic Lactate-Degrading Bacterium Tepidanaerobacter syntrophicus JLT.</title>
        <authorList>
            <person name="Matsuura N."/>
            <person name="Ohashi A."/>
            <person name="Tourlousse D.M."/>
            <person name="Sekiguchi Y."/>
        </authorList>
    </citation>
    <scope>NUCLEOTIDE SEQUENCE [LARGE SCALE GENOMIC DNA]</scope>
    <source>
        <strain evidence="6">JL</strain>
    </source>
</reference>
<proteinExistence type="inferred from homology"/>
<evidence type="ECO:0000259" key="5">
    <source>
        <dbReference type="PROSITE" id="PS50893"/>
    </source>
</evidence>
<gene>
    <name evidence="6" type="ORF">TSYNT_5440</name>
</gene>
<evidence type="ECO:0000256" key="3">
    <source>
        <dbReference type="ARBA" id="ARBA00022741"/>
    </source>
</evidence>
<dbReference type="InterPro" id="IPR003439">
    <property type="entry name" value="ABC_transporter-like_ATP-bd"/>
</dbReference>
<dbReference type="GO" id="GO:0015833">
    <property type="term" value="P:peptide transport"/>
    <property type="evidence" value="ECO:0007669"/>
    <property type="project" value="InterPro"/>
</dbReference>
<dbReference type="PROSITE" id="PS50893">
    <property type="entry name" value="ABC_TRANSPORTER_2"/>
    <property type="match status" value="1"/>
</dbReference>